<comment type="caution">
    <text evidence="1">The sequence shown here is derived from an EMBL/GenBank/DDBJ whole genome shotgun (WGS) entry which is preliminary data.</text>
</comment>
<evidence type="ECO:0000313" key="1">
    <source>
        <dbReference type="EMBL" id="KAJ8639146.1"/>
    </source>
</evidence>
<sequence>MILKQPLLFLLLLLLPLEKITAATEAEALVKWKSSLTSSGFLGSWSPSNATNLCHWTGITCDATGSVVKIILPSSNLTGTLGEFDFASLANLTQLDLNLNLLVGAIPSNISALSKLTHLDLSGNNFTQSIPSTIGLLSELQDLRLYNNSLSGVIPNQLLNLRKVRRFDLRSNYLESPESIATANMPVVTFLALNLNEMTSEFPPFILNCSTLTYLDLSLNHLTGPIPASLATKLTKIEYLNLTDNLFQGQVPAAELAKLTGLTDLRLGKNGFTGNVPPEIGSISNLQILELYENSLMGPLPSSIGQLRMLERLSIMSAGLNSTIPSELGQCTNLTFIELSTNSLTGALPPSLSNLTKLSELGISGNMLSGISRNRRRKRNRIIIATDIPIASIIILITIASLILMVRRKAIWGRGRSIADCDPSQKLIWNRAGKFTFNEIVKATEDFDDKYCIGKGGFGSVYRAELASGRTVAVKRLEISDDYPAERWRSFESEVRVLTEARHRNIVRLHGSCSTKGSMYLVYEYMERGSLGKVLYGEAAEMGWPERLRVVRGVAHAVAYLHHDCNPAVVHRDISVNNVLLAAAFEPRVADFGTARLLNPDSSNWTAVAGSYGYMAPGILERNLVLHIRQIAGAITLIDRSDSLCAVSAFIRETLLLLLKRKGK</sequence>
<name>A0ACC2M064_PERAE</name>
<dbReference type="Proteomes" id="UP001234297">
    <property type="component" value="Chromosome 5"/>
</dbReference>
<proteinExistence type="predicted"/>
<organism evidence="1 2">
    <name type="scientific">Persea americana</name>
    <name type="common">Avocado</name>
    <dbReference type="NCBI Taxonomy" id="3435"/>
    <lineage>
        <taxon>Eukaryota</taxon>
        <taxon>Viridiplantae</taxon>
        <taxon>Streptophyta</taxon>
        <taxon>Embryophyta</taxon>
        <taxon>Tracheophyta</taxon>
        <taxon>Spermatophyta</taxon>
        <taxon>Magnoliopsida</taxon>
        <taxon>Magnoliidae</taxon>
        <taxon>Laurales</taxon>
        <taxon>Lauraceae</taxon>
        <taxon>Persea</taxon>
    </lineage>
</organism>
<dbReference type="EMBL" id="CM056813">
    <property type="protein sequence ID" value="KAJ8639146.1"/>
    <property type="molecule type" value="Genomic_DNA"/>
</dbReference>
<protein>
    <submittedName>
        <fullName evidence="1">Uncharacterized protein</fullName>
    </submittedName>
</protein>
<keyword evidence="2" id="KW-1185">Reference proteome</keyword>
<reference evidence="1 2" key="1">
    <citation type="journal article" date="2022" name="Hortic Res">
        <title>A haplotype resolved chromosomal level avocado genome allows analysis of novel avocado genes.</title>
        <authorList>
            <person name="Nath O."/>
            <person name="Fletcher S.J."/>
            <person name="Hayward A."/>
            <person name="Shaw L.M."/>
            <person name="Masouleh A.K."/>
            <person name="Furtado A."/>
            <person name="Henry R.J."/>
            <person name="Mitter N."/>
        </authorList>
    </citation>
    <scope>NUCLEOTIDE SEQUENCE [LARGE SCALE GENOMIC DNA]</scope>
    <source>
        <strain evidence="2">cv. Hass</strain>
    </source>
</reference>
<accession>A0ACC2M064</accession>
<evidence type="ECO:0000313" key="2">
    <source>
        <dbReference type="Proteomes" id="UP001234297"/>
    </source>
</evidence>
<gene>
    <name evidence="1" type="ORF">MRB53_015840</name>
</gene>